<dbReference type="GO" id="GO:0005975">
    <property type="term" value="P:carbohydrate metabolic process"/>
    <property type="evidence" value="ECO:0007669"/>
    <property type="project" value="UniProtKB-ARBA"/>
</dbReference>
<organism evidence="3 4">
    <name type="scientific">Catellatospora bangladeshensis</name>
    <dbReference type="NCBI Taxonomy" id="310355"/>
    <lineage>
        <taxon>Bacteria</taxon>
        <taxon>Bacillati</taxon>
        <taxon>Actinomycetota</taxon>
        <taxon>Actinomycetes</taxon>
        <taxon>Micromonosporales</taxon>
        <taxon>Micromonosporaceae</taxon>
        <taxon>Catellatospora</taxon>
    </lineage>
</organism>
<dbReference type="EMBL" id="BONF01000032">
    <property type="protein sequence ID" value="GIF83990.1"/>
    <property type="molecule type" value="Genomic_DNA"/>
</dbReference>
<evidence type="ECO:0000313" key="3">
    <source>
        <dbReference type="EMBL" id="GIF83990.1"/>
    </source>
</evidence>
<feature type="region of interest" description="Disordered" evidence="1">
    <location>
        <begin position="222"/>
        <end position="440"/>
    </location>
</feature>
<keyword evidence="2" id="KW-0812">Transmembrane</keyword>
<feature type="compositionally biased region" description="Low complexity" evidence="1">
    <location>
        <begin position="242"/>
        <end position="253"/>
    </location>
</feature>
<dbReference type="SUPFAM" id="SSF49265">
    <property type="entry name" value="Fibronectin type III"/>
    <property type="match status" value="1"/>
</dbReference>
<feature type="compositionally biased region" description="Basic and acidic residues" evidence="1">
    <location>
        <begin position="223"/>
        <end position="240"/>
    </location>
</feature>
<dbReference type="Gene3D" id="1.25.40.10">
    <property type="entry name" value="Tetratricopeptide repeat domain"/>
    <property type="match status" value="1"/>
</dbReference>
<gene>
    <name evidence="3" type="ORF">Cba03nite_53390</name>
</gene>
<dbReference type="InterPro" id="IPR013783">
    <property type="entry name" value="Ig-like_fold"/>
</dbReference>
<sequence length="589" mass="61808">MPEGGRLARARELVRGLDFPAARQLLRDQLALAHQDPRHADAAEADTAALYAGVLLHLGEPHAARSWAAYAHAAAQALHGDLDRRTLHALGVLAVCLHRTGALDRAADVYDDLIRDLSRADGPDADRTLAARADAAVVEHARGSCAEGRRHLAEALAAHVSRHGPGHPVNVRMTVRLAGMWRDCGDLDRAHELLEQAREESAWLPADDDTHRLLQAATGAVADAEHRCGTPPPEEQRLRAADPGPGVLPVLVPHPDDLIPGPHHTGPARAGDPDEWPDDEIFERYDDPARIRRTRQAPSSPDAGDASGHHPATGATPASGRPEQRTAPDGARPELGGTSAEGWPEQGGTSAGGWPEQRGASAGAWPEQGGAPDRRWPEQRTSRDGGPPERSGPPVGFGGQQVPLVYPDRTGRAAPSRQDLPFPVPTTLPPGLRTSYSPPVRRRRGAGAAALAVCAALVAITALVGAFLLADGSDPEPEPTPPAAASSAPPPSAPPAATGLALADEGEKLRVSWQYPAGVAAAVVLSAAPAGEPMRAMQSLPAGTQTFTLLGLSPRRDYCVTVTLVYSAEQTVMSPPVCTDRGRSPAARP</sequence>
<evidence type="ECO:0000256" key="1">
    <source>
        <dbReference type="SAM" id="MobiDB-lite"/>
    </source>
</evidence>
<dbReference type="InterPro" id="IPR036116">
    <property type="entry name" value="FN3_sf"/>
</dbReference>
<proteinExistence type="predicted"/>
<feature type="compositionally biased region" description="Basic and acidic residues" evidence="1">
    <location>
        <begin position="372"/>
        <end position="387"/>
    </location>
</feature>
<dbReference type="InterPro" id="IPR011990">
    <property type="entry name" value="TPR-like_helical_dom_sf"/>
</dbReference>
<protein>
    <recommendedName>
        <fullName evidence="5">Tetratricopeptide repeat protein</fullName>
    </recommendedName>
</protein>
<dbReference type="Proteomes" id="UP000601223">
    <property type="component" value="Unassembled WGS sequence"/>
</dbReference>
<evidence type="ECO:0008006" key="5">
    <source>
        <dbReference type="Google" id="ProtNLM"/>
    </source>
</evidence>
<keyword evidence="2" id="KW-0472">Membrane</keyword>
<accession>A0A8J3NMP3</accession>
<keyword evidence="4" id="KW-1185">Reference proteome</keyword>
<dbReference type="RefSeq" id="WP_203751554.1">
    <property type="nucleotide sequence ID" value="NZ_BONF01000032.1"/>
</dbReference>
<feature type="compositionally biased region" description="Pro residues" evidence="1">
    <location>
        <begin position="478"/>
        <end position="494"/>
    </location>
</feature>
<feature type="transmembrane region" description="Helical" evidence="2">
    <location>
        <begin position="448"/>
        <end position="470"/>
    </location>
</feature>
<evidence type="ECO:0000313" key="4">
    <source>
        <dbReference type="Proteomes" id="UP000601223"/>
    </source>
</evidence>
<dbReference type="Gene3D" id="2.60.40.10">
    <property type="entry name" value="Immunoglobulins"/>
    <property type="match status" value="1"/>
</dbReference>
<feature type="region of interest" description="Disordered" evidence="1">
    <location>
        <begin position="473"/>
        <end position="498"/>
    </location>
</feature>
<evidence type="ECO:0000256" key="2">
    <source>
        <dbReference type="SAM" id="Phobius"/>
    </source>
</evidence>
<keyword evidence="2" id="KW-1133">Transmembrane helix</keyword>
<comment type="caution">
    <text evidence="3">The sequence shown here is derived from an EMBL/GenBank/DDBJ whole genome shotgun (WGS) entry which is preliminary data.</text>
</comment>
<dbReference type="AlphaFoldDB" id="A0A8J3NMP3"/>
<reference evidence="3 4" key="1">
    <citation type="submission" date="2021-01" db="EMBL/GenBank/DDBJ databases">
        <title>Whole genome shotgun sequence of Catellatospora bangladeshensis NBRC 107357.</title>
        <authorList>
            <person name="Komaki H."/>
            <person name="Tamura T."/>
        </authorList>
    </citation>
    <scope>NUCLEOTIDE SEQUENCE [LARGE SCALE GENOMIC DNA]</scope>
    <source>
        <strain evidence="3 4">NBRC 107357</strain>
    </source>
</reference>
<name>A0A8J3NMP3_9ACTN</name>